<dbReference type="PANTHER" id="PTHR11439">
    <property type="entry name" value="GAG-POL-RELATED RETROTRANSPOSON"/>
    <property type="match status" value="1"/>
</dbReference>
<evidence type="ECO:0000313" key="5">
    <source>
        <dbReference type="Proteomes" id="UP000332933"/>
    </source>
</evidence>
<feature type="compositionally biased region" description="Polar residues" evidence="1">
    <location>
        <begin position="78"/>
        <end position="88"/>
    </location>
</feature>
<feature type="compositionally biased region" description="Basic and acidic residues" evidence="1">
    <location>
        <begin position="113"/>
        <end position="122"/>
    </location>
</feature>
<evidence type="ECO:0000313" key="3">
    <source>
        <dbReference type="EMBL" id="KAF0688159.1"/>
    </source>
</evidence>
<dbReference type="AlphaFoldDB" id="A0A485LF21"/>
<keyword evidence="5" id="KW-1185">Reference proteome</keyword>
<evidence type="ECO:0000256" key="1">
    <source>
        <dbReference type="SAM" id="MobiDB-lite"/>
    </source>
</evidence>
<reference evidence="4 5" key="1">
    <citation type="submission" date="2019-03" db="EMBL/GenBank/DDBJ databases">
        <authorList>
            <person name="Gaulin E."/>
            <person name="Dumas B."/>
        </authorList>
    </citation>
    <scope>NUCLEOTIDE SEQUENCE [LARGE SCALE GENOMIC DNA]</scope>
    <source>
        <strain evidence="4">CBS 568.67</strain>
    </source>
</reference>
<dbReference type="InterPro" id="IPR013103">
    <property type="entry name" value="RVT_2"/>
</dbReference>
<dbReference type="SUPFAM" id="SSF56672">
    <property type="entry name" value="DNA/RNA polymerases"/>
    <property type="match status" value="1"/>
</dbReference>
<dbReference type="OrthoDB" id="430476at2759"/>
<protein>
    <submittedName>
        <fullName evidence="4">Aste57867_20205 protein</fullName>
    </submittedName>
</protein>
<feature type="compositionally biased region" description="Polar residues" evidence="1">
    <location>
        <begin position="101"/>
        <end position="112"/>
    </location>
</feature>
<dbReference type="EMBL" id="CAADRA010006773">
    <property type="protein sequence ID" value="VFT96899.1"/>
    <property type="molecule type" value="Genomic_DNA"/>
</dbReference>
<feature type="domain" description="Reverse transcriptase Ty1/copia-type" evidence="2">
    <location>
        <begin position="188"/>
        <end position="432"/>
    </location>
</feature>
<accession>A0A485LF21</accession>
<dbReference type="CDD" id="cd09272">
    <property type="entry name" value="RNase_HI_RT_Ty1"/>
    <property type="match status" value="1"/>
</dbReference>
<evidence type="ECO:0000259" key="2">
    <source>
        <dbReference type="Pfam" id="PF07727"/>
    </source>
</evidence>
<name>A0A485LF21_9STRA</name>
<feature type="region of interest" description="Disordered" evidence="1">
    <location>
        <begin position="49"/>
        <end position="145"/>
    </location>
</feature>
<dbReference type="PANTHER" id="PTHR11439:SF440">
    <property type="entry name" value="INTEGRASE CATALYTIC DOMAIN-CONTAINING PROTEIN"/>
    <property type="match status" value="1"/>
</dbReference>
<dbReference type="EMBL" id="VJMH01006750">
    <property type="protein sequence ID" value="KAF0688159.1"/>
    <property type="molecule type" value="Genomic_DNA"/>
</dbReference>
<sequence length="622" mass="70262">MVGSPTSTIYTRLGVQLLRSSTRPSEPSWTPERSSAYFLDMQCRSVKFTEDSVPGQRQENYPSENVEVEDEEDVKAVSTHQQHSTQVSVGAPIVVTDRDPSASSQPSECQVSDTDHEKHVSSDQESSDSDVEPKNPTGLEAISGGRHQVLSVDTVNDAPQSFADIEASPNKQAWLDATHEEHDALVNNGTWVLTELPAGRKALACKWLWRNKFDAVGYFTKYKARLVIEGFMQRYGLDYVEIFAPVLRYNTLRLVLFLVASNGWIIRQMDVKTAILNGFLDEDTEINMMQPPNFAVPGMEHLVCKLVKAIYGLKQAPRCWYLKLHVFLVSIGFERCIKEACLYIKRVGDSMVHLTFYVDDITITGNDNQEIEKACDALKEGFEMTDLGTLKSILGIQVEIEDKVVTMSQQGYVEQLLEKFNMVDSNPVSTPEVVSQVLEPSQLNPNEMKTLNLPYRELVGSLQYLVTCTRPDIANAVRNLSKYLSCFDESHWKQAKRVLRYLKGTESLCLKIDCTNQVGAFQIEAYCDAEFANSCEDRRSISGFLVIFLAEYIALCDLVKELLWYIELLEELGFPQRSIVVHCDNQSAIAIAKNPGHHERTKHISTKYHFVRDQVEKGLIQL</sequence>
<dbReference type="Pfam" id="PF07727">
    <property type="entry name" value="RVT_2"/>
    <property type="match status" value="1"/>
</dbReference>
<dbReference type="Proteomes" id="UP000332933">
    <property type="component" value="Unassembled WGS sequence"/>
</dbReference>
<dbReference type="InterPro" id="IPR043502">
    <property type="entry name" value="DNA/RNA_pol_sf"/>
</dbReference>
<organism evidence="4 5">
    <name type="scientific">Aphanomyces stellatus</name>
    <dbReference type="NCBI Taxonomy" id="120398"/>
    <lineage>
        <taxon>Eukaryota</taxon>
        <taxon>Sar</taxon>
        <taxon>Stramenopiles</taxon>
        <taxon>Oomycota</taxon>
        <taxon>Saprolegniomycetes</taxon>
        <taxon>Saprolegniales</taxon>
        <taxon>Verrucalvaceae</taxon>
        <taxon>Aphanomyces</taxon>
    </lineage>
</organism>
<proteinExistence type="predicted"/>
<reference evidence="3" key="2">
    <citation type="submission" date="2019-06" db="EMBL/GenBank/DDBJ databases">
        <title>Genomics analysis of Aphanomyces spp. identifies a new class of oomycete effector associated with host adaptation.</title>
        <authorList>
            <person name="Gaulin E."/>
        </authorList>
    </citation>
    <scope>NUCLEOTIDE SEQUENCE</scope>
    <source>
        <strain evidence="3">CBS 578.67</strain>
    </source>
</reference>
<gene>
    <name evidence="4" type="primary">Aste57867_20205</name>
    <name evidence="3" type="ORF">As57867_020139</name>
    <name evidence="4" type="ORF">ASTE57867_20205</name>
</gene>
<evidence type="ECO:0000313" key="4">
    <source>
        <dbReference type="EMBL" id="VFT96899.1"/>
    </source>
</evidence>